<dbReference type="RefSeq" id="WP_338099373.1">
    <property type="nucleotide sequence ID" value="NZ_JAWDKD010000015.1"/>
</dbReference>
<accession>A0AAE4SCY6</accession>
<evidence type="ECO:0000313" key="2">
    <source>
        <dbReference type="Proteomes" id="UP001271789"/>
    </source>
</evidence>
<reference evidence="1" key="1">
    <citation type="submission" date="2023-06" db="EMBL/GenBank/DDBJ databases">
        <title>Genome sequence of Methanosarcinaceae archaeon Ag5.</title>
        <authorList>
            <person name="Protasov E."/>
            <person name="Platt K."/>
            <person name="Poehlein A."/>
            <person name="Daniel R."/>
            <person name="Brune A."/>
        </authorList>
    </citation>
    <scope>NUCLEOTIDE SEQUENCE</scope>
    <source>
        <strain evidence="1">Ag5</strain>
    </source>
</reference>
<name>A0AAE4SCY6_9EURY</name>
<dbReference type="EMBL" id="JAWDKD010000015">
    <property type="protein sequence ID" value="MDV0446966.1"/>
    <property type="molecule type" value="Genomic_DNA"/>
</dbReference>
<dbReference type="AlphaFoldDB" id="A0AAE4SCY6"/>
<organism evidence="1 2">
    <name type="scientific">Methanolapillus africanus</name>
    <dbReference type="NCBI Taxonomy" id="3028297"/>
    <lineage>
        <taxon>Archaea</taxon>
        <taxon>Methanobacteriati</taxon>
        <taxon>Methanobacteriota</taxon>
        <taxon>Stenosarchaea group</taxon>
        <taxon>Methanomicrobia</taxon>
        <taxon>Methanosarcinales</taxon>
        <taxon>Methanosarcinaceae</taxon>
        <taxon>Methanolapillus</taxon>
    </lineage>
</organism>
<comment type="caution">
    <text evidence="1">The sequence shown here is derived from an EMBL/GenBank/DDBJ whole genome shotgun (WGS) entry which is preliminary data.</text>
</comment>
<protein>
    <submittedName>
        <fullName evidence="1">Uncharacterized protein</fullName>
    </submittedName>
</protein>
<evidence type="ECO:0000313" key="1">
    <source>
        <dbReference type="EMBL" id="MDV0446966.1"/>
    </source>
</evidence>
<sequence length="218" mass="24738">MKRKTIAVLIILVLLISIFSAGYLLVGRYLLYYSGAPIAVDYTGIPTKAFVSNPENIPRDSTIRAYSKSTGLYTLDYVAYTPRSATSYSDVVVYGTAKEVRSFWTTPDGSAPELGDVQTREWVDHNTNVTHIEQYVESEKYEIHTYVYFTVDRKMKGNCSDEIALFLSDGQVDNVIMYNIDPPHCWDFKPGDRCLLYLYDSPKGYQLIAPYGVRTVFP</sequence>
<proteinExistence type="predicted"/>
<keyword evidence="2" id="KW-1185">Reference proteome</keyword>
<dbReference type="Proteomes" id="UP001271789">
    <property type="component" value="Unassembled WGS sequence"/>
</dbReference>
<gene>
    <name evidence="1" type="ORF">MsAg5_08340</name>
</gene>